<proteinExistence type="predicted"/>
<dbReference type="PANTHER" id="PTHR38222:SF1">
    <property type="entry name" value="TFIIS N-TERMINAL DOMAIN-CONTAINING PROTEIN"/>
    <property type="match status" value="1"/>
</dbReference>
<gene>
    <name evidence="1" type="ORF">CDL12_19135</name>
</gene>
<dbReference type="Proteomes" id="UP000231279">
    <property type="component" value="Unassembled WGS sequence"/>
</dbReference>
<accession>A0A2G9GST8</accession>
<organism evidence="1 2">
    <name type="scientific">Handroanthus impetiginosus</name>
    <dbReference type="NCBI Taxonomy" id="429701"/>
    <lineage>
        <taxon>Eukaryota</taxon>
        <taxon>Viridiplantae</taxon>
        <taxon>Streptophyta</taxon>
        <taxon>Embryophyta</taxon>
        <taxon>Tracheophyta</taxon>
        <taxon>Spermatophyta</taxon>
        <taxon>Magnoliopsida</taxon>
        <taxon>eudicotyledons</taxon>
        <taxon>Gunneridae</taxon>
        <taxon>Pentapetalae</taxon>
        <taxon>asterids</taxon>
        <taxon>lamiids</taxon>
        <taxon>Lamiales</taxon>
        <taxon>Bignoniaceae</taxon>
        <taxon>Crescentiina</taxon>
        <taxon>Tabebuia alliance</taxon>
        <taxon>Handroanthus</taxon>
    </lineage>
</organism>
<dbReference type="EMBL" id="NKXS01003862">
    <property type="protein sequence ID" value="PIN08282.1"/>
    <property type="molecule type" value="Genomic_DNA"/>
</dbReference>
<sequence>MSGLVDIWTEEVAKLREKGQAVFSAGSTARTSEEAAHVDERTGGGSFWWQTGLAAQVLRVKELPSLKWSEASVSMLVDIFSA</sequence>
<dbReference type="OrthoDB" id="607613at2759"/>
<protein>
    <submittedName>
        <fullName evidence="1">Uncharacterized protein</fullName>
    </submittedName>
</protein>
<dbReference type="PANTHER" id="PTHR38222">
    <property type="entry name" value="TFIIS N-TERMINAL DOMAIN-CONTAINING PROTEIN"/>
    <property type="match status" value="1"/>
</dbReference>
<comment type="caution">
    <text evidence="1">The sequence shown here is derived from an EMBL/GenBank/DDBJ whole genome shotgun (WGS) entry which is preliminary data.</text>
</comment>
<evidence type="ECO:0000313" key="1">
    <source>
        <dbReference type="EMBL" id="PIN08282.1"/>
    </source>
</evidence>
<keyword evidence="2" id="KW-1185">Reference proteome</keyword>
<reference evidence="2" key="1">
    <citation type="journal article" date="2018" name="Gigascience">
        <title>Genome assembly of the Pink Ipe (Handroanthus impetiginosus, Bignoniaceae), a highly valued, ecologically keystone Neotropical timber forest tree.</title>
        <authorList>
            <person name="Silva-Junior O.B."/>
            <person name="Grattapaglia D."/>
            <person name="Novaes E."/>
            <person name="Collevatti R.G."/>
        </authorList>
    </citation>
    <scope>NUCLEOTIDE SEQUENCE [LARGE SCALE GENOMIC DNA]</scope>
    <source>
        <strain evidence="2">cv. UFG-1</strain>
    </source>
</reference>
<name>A0A2G9GST8_9LAMI</name>
<dbReference type="AlphaFoldDB" id="A0A2G9GST8"/>
<evidence type="ECO:0000313" key="2">
    <source>
        <dbReference type="Proteomes" id="UP000231279"/>
    </source>
</evidence>